<evidence type="ECO:0000313" key="2">
    <source>
        <dbReference type="EMBL" id="CDQ23728.1"/>
    </source>
</evidence>
<comment type="caution">
    <text evidence="2">The sequence shown here is derived from an EMBL/GenBank/DDBJ whole genome shotgun (WGS) entry which is preliminary data.</text>
</comment>
<dbReference type="Proteomes" id="UP000028868">
    <property type="component" value="Unassembled WGS sequence"/>
</dbReference>
<keyword evidence="3" id="KW-1185">Reference proteome</keyword>
<evidence type="ECO:0000256" key="1">
    <source>
        <dbReference type="SAM" id="MobiDB-lite"/>
    </source>
</evidence>
<proteinExistence type="predicted"/>
<reference evidence="3" key="1">
    <citation type="submission" date="2014-03" db="EMBL/GenBank/DDBJ databases">
        <authorList>
            <person name="Urmite Genomes U."/>
        </authorList>
    </citation>
    <scope>NUCLEOTIDE SEQUENCE [LARGE SCALE GENOMIC DNA]</scope>
    <source>
        <strain evidence="3">HD-03</strain>
    </source>
</reference>
<reference evidence="2 3" key="2">
    <citation type="submission" date="2014-05" db="EMBL/GenBank/DDBJ databases">
        <title>Draft genome sequence of Halobacillus karajensis HK-03.</title>
        <authorList>
            <person name="Khelaifia S."/>
            <person name="Croce O."/>
            <person name="Lagier J.C."/>
            <person name="Raoult D."/>
        </authorList>
    </citation>
    <scope>NUCLEOTIDE SEQUENCE [LARGE SCALE GENOMIC DNA]</scope>
    <source>
        <strain evidence="2 3">HD-03</strain>
    </source>
</reference>
<dbReference type="AlphaFoldDB" id="A0A024P4Q0"/>
<dbReference type="EMBL" id="CCDI010000002">
    <property type="protein sequence ID" value="CDQ23728.1"/>
    <property type="molecule type" value="Genomic_DNA"/>
</dbReference>
<evidence type="ECO:0000313" key="3">
    <source>
        <dbReference type="Proteomes" id="UP000028868"/>
    </source>
</evidence>
<dbReference type="RefSeq" id="WP_155996982.1">
    <property type="nucleotide sequence ID" value="NZ_CCDH010000003.1"/>
</dbReference>
<sequence>MSKSLPNNKQWDTERSSIPQSSSLETNLSMLKETFDVCDDIVFQQAQFGNQSG</sequence>
<gene>
    <name evidence="2" type="ORF">BN983_01979</name>
</gene>
<name>A0A024P4Q0_9BACI</name>
<organism evidence="2 3">
    <name type="scientific">Halobacillus karajensis</name>
    <dbReference type="NCBI Taxonomy" id="195088"/>
    <lineage>
        <taxon>Bacteria</taxon>
        <taxon>Bacillati</taxon>
        <taxon>Bacillota</taxon>
        <taxon>Bacilli</taxon>
        <taxon>Bacillales</taxon>
        <taxon>Bacillaceae</taxon>
        <taxon>Halobacillus</taxon>
    </lineage>
</organism>
<protein>
    <submittedName>
        <fullName evidence="2">Uncharacterized protein</fullName>
    </submittedName>
</protein>
<accession>A0A024P4Q0</accession>
<feature type="region of interest" description="Disordered" evidence="1">
    <location>
        <begin position="1"/>
        <end position="23"/>
    </location>
</feature>